<evidence type="ECO:0000256" key="4">
    <source>
        <dbReference type="SAM" id="MobiDB-lite"/>
    </source>
</evidence>
<feature type="compositionally biased region" description="Polar residues" evidence="4">
    <location>
        <begin position="147"/>
        <end position="157"/>
    </location>
</feature>
<dbReference type="InterPro" id="IPR011058">
    <property type="entry name" value="Cyanovirin-N"/>
</dbReference>
<evidence type="ECO:0000256" key="3">
    <source>
        <dbReference type="ARBA" id="ARBA00023128"/>
    </source>
</evidence>
<dbReference type="SUPFAM" id="SSF51322">
    <property type="entry name" value="Cyanovirin-N"/>
    <property type="match status" value="1"/>
</dbReference>
<feature type="compositionally biased region" description="Low complexity" evidence="4">
    <location>
        <begin position="23"/>
        <end position="34"/>
    </location>
</feature>
<dbReference type="SUPFAM" id="SSF81995">
    <property type="entry name" value="beta-sandwich domain of Sec23/24"/>
    <property type="match status" value="1"/>
</dbReference>
<evidence type="ECO:0000313" key="7">
    <source>
        <dbReference type="Proteomes" id="UP000799539"/>
    </source>
</evidence>
<dbReference type="Pfam" id="PF08881">
    <property type="entry name" value="CVNH"/>
    <property type="match status" value="1"/>
</dbReference>
<dbReference type="SMART" id="SM01111">
    <property type="entry name" value="CVNH"/>
    <property type="match status" value="1"/>
</dbReference>
<dbReference type="Gene3D" id="2.30.60.10">
    <property type="entry name" value="Cyanovirin-N"/>
    <property type="match status" value="1"/>
</dbReference>
<keyword evidence="7" id="KW-1185">Reference proteome</keyword>
<protein>
    <recommendedName>
        <fullName evidence="5">Cyanovirin-N domain-containing protein</fullName>
    </recommendedName>
</protein>
<evidence type="ECO:0000259" key="5">
    <source>
        <dbReference type="SMART" id="SM01111"/>
    </source>
</evidence>
<sequence length="568" mass="62437">MTRNTYDGPQGNSPYGGYPPQPAYGQQQQDYGNYPPGGGQGYDQQYQQHSGPGGQGYGADQGSAQSYYARNDQPYQQYPNDRPQEQQQYQNYQSSPAPGYTPAPSQYNQQYGGPPPQQDYPPYGQQQQYPPHHMQQPSGQVDEFRSQFDQPHAQPNASGHFGQPGPYPPGPENEQDRGLMGALAGGAAGAYGGHKMHHGVLGTIGGAVAGSMLEDAYKKKGKKDKKHKEHKPNHSRRDSSSSSSSSSSDSDSSKKKKKKGMSAPAGNFHASSRNVYLEGRSTLVAESADVRGHFQRTAIDLNDVFTNTNGKMHWARGGNFAGSARNIRLADNGNCLEAELGDGRGGWTYNKVDLNERITNDNGRLHLLPWHTKSNARGSRMALHVLHVLVPGMLYPSFKALPTCLTEADLHSLINSRINNIKTPSSRTSSQEFAKANKNIRLTEHPIPSPSIMPPMITRQLLTRPHLLLHKGINLPLSILRPLSNSPHLFYASGDTGSLRSGDEAAGDPWTRREKAAENVYIQQKERNLLLMLREKIAAQEAILAKDRAILAAMEDQYGYVEEKKKVG</sequence>
<dbReference type="Pfam" id="PF05433">
    <property type="entry name" value="Rick_17kDa_Anti"/>
    <property type="match status" value="1"/>
</dbReference>
<dbReference type="OrthoDB" id="2107166at2759"/>
<dbReference type="InterPro" id="IPR008816">
    <property type="entry name" value="Gly_zipper_2TM_dom"/>
</dbReference>
<feature type="compositionally biased region" description="Low complexity" evidence="4">
    <location>
        <begin position="240"/>
        <end position="250"/>
    </location>
</feature>
<feature type="region of interest" description="Disordered" evidence="4">
    <location>
        <begin position="1"/>
        <end position="179"/>
    </location>
</feature>
<comment type="similarity">
    <text evidence="2">Belongs to the ATPase inhibitor family.</text>
</comment>
<feature type="domain" description="Cyanovirin-N" evidence="5">
    <location>
        <begin position="267"/>
        <end position="367"/>
    </location>
</feature>
<evidence type="ECO:0000313" key="6">
    <source>
        <dbReference type="EMBL" id="KAF2213407.1"/>
    </source>
</evidence>
<feature type="region of interest" description="Disordered" evidence="4">
    <location>
        <begin position="217"/>
        <end position="268"/>
    </location>
</feature>
<proteinExistence type="inferred from homology"/>
<feature type="compositionally biased region" description="Basic residues" evidence="4">
    <location>
        <begin position="219"/>
        <end position="234"/>
    </location>
</feature>
<dbReference type="InterPro" id="IPR007648">
    <property type="entry name" value="ATPase_inhibitor_mt"/>
</dbReference>
<dbReference type="GO" id="GO:0019867">
    <property type="term" value="C:outer membrane"/>
    <property type="evidence" value="ECO:0007669"/>
    <property type="project" value="InterPro"/>
</dbReference>
<gene>
    <name evidence="6" type="ORF">CERZMDRAFT_83587</name>
</gene>
<dbReference type="Pfam" id="PF04568">
    <property type="entry name" value="IATP"/>
    <property type="match status" value="1"/>
</dbReference>
<dbReference type="PANTHER" id="PTHR37014">
    <property type="entry name" value="EXPRESSION LETHALITY PROTEIN HEL10, PUTATIVE (AFU_ORTHOLOGUE AFUA_1G06580)-RELATED"/>
    <property type="match status" value="1"/>
</dbReference>
<dbReference type="Gene3D" id="1.20.5.500">
    <property type="entry name" value="Single helix bin"/>
    <property type="match status" value="1"/>
</dbReference>
<dbReference type="AlphaFoldDB" id="A0A6A6FJ14"/>
<dbReference type="Proteomes" id="UP000799539">
    <property type="component" value="Unassembled WGS sequence"/>
</dbReference>
<feature type="compositionally biased region" description="Polar residues" evidence="4">
    <location>
        <begin position="1"/>
        <end position="13"/>
    </location>
</feature>
<dbReference type="GO" id="GO:0042030">
    <property type="term" value="F:ATPase inhibitor activity"/>
    <property type="evidence" value="ECO:0007669"/>
    <property type="project" value="InterPro"/>
</dbReference>
<reference evidence="6" key="1">
    <citation type="journal article" date="2020" name="Stud. Mycol.">
        <title>101 Dothideomycetes genomes: a test case for predicting lifestyles and emergence of pathogens.</title>
        <authorList>
            <person name="Haridas S."/>
            <person name="Albert R."/>
            <person name="Binder M."/>
            <person name="Bloem J."/>
            <person name="Labutti K."/>
            <person name="Salamov A."/>
            <person name="Andreopoulos B."/>
            <person name="Baker S."/>
            <person name="Barry K."/>
            <person name="Bills G."/>
            <person name="Bluhm B."/>
            <person name="Cannon C."/>
            <person name="Castanera R."/>
            <person name="Culley D."/>
            <person name="Daum C."/>
            <person name="Ezra D."/>
            <person name="Gonzalez J."/>
            <person name="Henrissat B."/>
            <person name="Kuo A."/>
            <person name="Liang C."/>
            <person name="Lipzen A."/>
            <person name="Lutzoni F."/>
            <person name="Magnuson J."/>
            <person name="Mondo S."/>
            <person name="Nolan M."/>
            <person name="Ohm R."/>
            <person name="Pangilinan J."/>
            <person name="Park H.-J."/>
            <person name="Ramirez L."/>
            <person name="Alfaro M."/>
            <person name="Sun H."/>
            <person name="Tritt A."/>
            <person name="Yoshinaga Y."/>
            <person name="Zwiers L.-H."/>
            <person name="Turgeon B."/>
            <person name="Goodwin S."/>
            <person name="Spatafora J."/>
            <person name="Crous P."/>
            <person name="Grigoriev I."/>
        </authorList>
    </citation>
    <scope>NUCLEOTIDE SEQUENCE</scope>
    <source>
        <strain evidence="6">SCOH1-5</strain>
    </source>
</reference>
<keyword evidence="3" id="KW-0496">Mitochondrion</keyword>
<dbReference type="PANTHER" id="PTHR37014:SF8">
    <property type="entry name" value="RICH PROTEIN, PUTATIVE (AFU_ORTHOLOGUE AFUA_7G04870)-RELATED"/>
    <property type="match status" value="1"/>
</dbReference>
<organism evidence="6 7">
    <name type="scientific">Cercospora zeae-maydis SCOH1-5</name>
    <dbReference type="NCBI Taxonomy" id="717836"/>
    <lineage>
        <taxon>Eukaryota</taxon>
        <taxon>Fungi</taxon>
        <taxon>Dikarya</taxon>
        <taxon>Ascomycota</taxon>
        <taxon>Pezizomycotina</taxon>
        <taxon>Dothideomycetes</taxon>
        <taxon>Dothideomycetidae</taxon>
        <taxon>Mycosphaerellales</taxon>
        <taxon>Mycosphaerellaceae</taxon>
        <taxon>Cercospora</taxon>
    </lineage>
</organism>
<dbReference type="EMBL" id="ML992670">
    <property type="protein sequence ID" value="KAF2213407.1"/>
    <property type="molecule type" value="Genomic_DNA"/>
</dbReference>
<evidence type="ECO:0000256" key="1">
    <source>
        <dbReference type="ARBA" id="ARBA00004173"/>
    </source>
</evidence>
<accession>A0A6A6FJ14</accession>
<dbReference type="InterPro" id="IPR036673">
    <property type="entry name" value="Cyanovirin-N_sf"/>
</dbReference>
<dbReference type="GO" id="GO:0005739">
    <property type="term" value="C:mitochondrion"/>
    <property type="evidence" value="ECO:0007669"/>
    <property type="project" value="UniProtKB-SubCell"/>
</dbReference>
<feature type="compositionally biased region" description="Low complexity" evidence="4">
    <location>
        <begin position="120"/>
        <end position="137"/>
    </location>
</feature>
<name>A0A6A6FJ14_9PEZI</name>
<evidence type="ECO:0000256" key="2">
    <source>
        <dbReference type="ARBA" id="ARBA00010901"/>
    </source>
</evidence>
<comment type="subcellular location">
    <subcellularLocation>
        <location evidence="1">Mitochondrion</location>
    </subcellularLocation>
</comment>